<gene>
    <name evidence="1" type="ORF">PR001_g14312</name>
</gene>
<evidence type="ECO:0000313" key="2">
    <source>
        <dbReference type="Proteomes" id="UP000429607"/>
    </source>
</evidence>
<proteinExistence type="predicted"/>
<sequence>MERKWFLLVGEDGKALTAADAVSVDIEDVVALRDAVKKKFEDSLLAGIAASDLTVLANRSAFDAEQKPLKSSSAVHEFGKDVSNALIVQVPTQRRVSPIMDILPQVHWTVAPEPCPQLSVQDGDRLIELPPFCVDGTGIGSPEFHPELYYEIATDVDEELGHSGTEDVEMATEVAGRYGVVHHATPVVRPVKTQMCFELMSWRFEDYKEAVLEDEFFRTVAHMFPPYPTQTDPEKEQLERMKLLQAKYFVAGASARLMFDATTEDAIETLDTAIDEAPKIEPYLRRFAGDSGAANSLLARYELPYEIPYNYDVRLVSDYVVRKLATLMGPRLVRDFKRACNANPSTRGFNLEAWFFAELSHNDLAWSVYVESKLQQRQWGRSTIVFFDPDKYPIGVSLDGPTWMAPAKWNQGGYDAVFIDKAEQLVRFVQVTRAEHHTFDPIYFVMLLNRLVAGDLNQVAVVELCFVVPMDRLKAFRPPLSQEDFEKTVEQVACSESRATWSSPEHTLKNCSAKVMVIGVKCEISN</sequence>
<dbReference type="AlphaFoldDB" id="A0A6A3LGS7"/>
<dbReference type="EMBL" id="QXFV01001021">
    <property type="protein sequence ID" value="KAE9017760.1"/>
    <property type="molecule type" value="Genomic_DNA"/>
</dbReference>
<accession>A0A6A3LGS7</accession>
<reference evidence="1 2" key="1">
    <citation type="submission" date="2018-09" db="EMBL/GenBank/DDBJ databases">
        <title>Genomic investigation of the strawberry pathogen Phytophthora fragariae indicates pathogenicity is determined by transcriptional variation in three key races.</title>
        <authorList>
            <person name="Adams T.M."/>
            <person name="Armitage A.D."/>
            <person name="Sobczyk M.K."/>
            <person name="Bates H.J."/>
            <person name="Dunwell J.M."/>
            <person name="Nellist C.F."/>
            <person name="Harrison R.J."/>
        </authorList>
    </citation>
    <scope>NUCLEOTIDE SEQUENCE [LARGE SCALE GENOMIC DNA]</scope>
    <source>
        <strain evidence="1 2">SCRP249</strain>
    </source>
</reference>
<comment type="caution">
    <text evidence="1">The sequence shown here is derived from an EMBL/GenBank/DDBJ whole genome shotgun (WGS) entry which is preliminary data.</text>
</comment>
<organism evidence="1 2">
    <name type="scientific">Phytophthora rubi</name>
    <dbReference type="NCBI Taxonomy" id="129364"/>
    <lineage>
        <taxon>Eukaryota</taxon>
        <taxon>Sar</taxon>
        <taxon>Stramenopiles</taxon>
        <taxon>Oomycota</taxon>
        <taxon>Peronosporomycetes</taxon>
        <taxon>Peronosporales</taxon>
        <taxon>Peronosporaceae</taxon>
        <taxon>Phytophthora</taxon>
    </lineage>
</organism>
<name>A0A6A3LGS7_9STRA</name>
<evidence type="ECO:0000313" key="1">
    <source>
        <dbReference type="EMBL" id="KAE9017760.1"/>
    </source>
</evidence>
<dbReference type="Proteomes" id="UP000429607">
    <property type="component" value="Unassembled WGS sequence"/>
</dbReference>
<protein>
    <submittedName>
        <fullName evidence="1">Uncharacterized protein</fullName>
    </submittedName>
</protein>